<dbReference type="PIRSF" id="PIRSF012318">
    <property type="entry name" value="UCP012318"/>
    <property type="match status" value="1"/>
</dbReference>
<dbReference type="InterPro" id="IPR007402">
    <property type="entry name" value="DUF455"/>
</dbReference>
<dbReference type="PANTHER" id="PTHR42782">
    <property type="entry name" value="SI:CH73-314G15.3"/>
    <property type="match status" value="1"/>
</dbReference>
<gene>
    <name evidence="1" type="ORF">ENJ42_06810</name>
</gene>
<dbReference type="Proteomes" id="UP000885830">
    <property type="component" value="Unassembled WGS sequence"/>
</dbReference>
<dbReference type="Pfam" id="PF04305">
    <property type="entry name" value="DUF455"/>
    <property type="match status" value="1"/>
</dbReference>
<name>A0A7C5R4H9_9PROT</name>
<comment type="caution">
    <text evidence="1">The sequence shown here is derived from an EMBL/GenBank/DDBJ whole genome shotgun (WGS) entry which is preliminary data.</text>
</comment>
<dbReference type="InterPro" id="IPR011197">
    <property type="entry name" value="UCP012318"/>
</dbReference>
<organism evidence="1">
    <name type="scientific">Hellea balneolensis</name>
    <dbReference type="NCBI Taxonomy" id="287478"/>
    <lineage>
        <taxon>Bacteria</taxon>
        <taxon>Pseudomonadati</taxon>
        <taxon>Pseudomonadota</taxon>
        <taxon>Alphaproteobacteria</taxon>
        <taxon>Maricaulales</taxon>
        <taxon>Robiginitomaculaceae</taxon>
        <taxon>Hellea</taxon>
    </lineage>
</organism>
<dbReference type="PANTHER" id="PTHR42782:SF4">
    <property type="entry name" value="DUF455 DOMAIN-CONTAINING PROTEIN"/>
    <property type="match status" value="1"/>
</dbReference>
<evidence type="ECO:0000313" key="1">
    <source>
        <dbReference type="EMBL" id="HHL43306.1"/>
    </source>
</evidence>
<dbReference type="AlphaFoldDB" id="A0A7C5R4H9"/>
<protein>
    <submittedName>
        <fullName evidence="1">Ferritin-like domain-containing protein</fullName>
    </submittedName>
</protein>
<dbReference type="EMBL" id="DRMJ01000353">
    <property type="protein sequence ID" value="HHL43306.1"/>
    <property type="molecule type" value="Genomic_DNA"/>
</dbReference>
<dbReference type="SUPFAM" id="SSF47240">
    <property type="entry name" value="Ferritin-like"/>
    <property type="match status" value="1"/>
</dbReference>
<proteinExistence type="predicted"/>
<accession>A0A7C5R4H9</accession>
<sequence length="274" mass="30470">MDPAPDQNTVQAAAIRVLNTGNPADKAERAVALSKGWRAGNFQIGPTPNLDIPDQPARPAQPQLVAPREVKRRRLGSPKGRIALLHAIAHIELNAIDLAADMVARFAADARISNSRRHEFVSDWTGVCADEARHFTLIEQRLADLEARYGDLSAHNGLWEAAIKTRSDLAARLVVAPMVLEARGLDVTPPMIAKLERLGDQKSADILKIIYEEEIPHVRAGARWFEHICTRENRDGRDYFSSLLSTYFNGNLKPPFNEKARTQAQIPPSYYQTV</sequence>
<dbReference type="CDD" id="cd00657">
    <property type="entry name" value="Ferritin_like"/>
    <property type="match status" value="1"/>
</dbReference>
<reference evidence="1" key="1">
    <citation type="journal article" date="2020" name="mSystems">
        <title>Genome- and Community-Level Interaction Insights into Carbon Utilization and Element Cycling Functions of Hydrothermarchaeota in Hydrothermal Sediment.</title>
        <authorList>
            <person name="Zhou Z."/>
            <person name="Liu Y."/>
            <person name="Xu W."/>
            <person name="Pan J."/>
            <person name="Luo Z.H."/>
            <person name="Li M."/>
        </authorList>
    </citation>
    <scope>NUCLEOTIDE SEQUENCE [LARGE SCALE GENOMIC DNA]</scope>
    <source>
        <strain evidence="1">HyVt-485</strain>
    </source>
</reference>
<dbReference type="InterPro" id="IPR009078">
    <property type="entry name" value="Ferritin-like_SF"/>
</dbReference>